<dbReference type="PANTHER" id="PTHR11487">
    <property type="entry name" value="THIOESTERASE"/>
    <property type="match status" value="1"/>
</dbReference>
<dbReference type="SMART" id="SM00824">
    <property type="entry name" value="PKS_TE"/>
    <property type="match status" value="1"/>
</dbReference>
<keyword evidence="2" id="KW-0378">Hydrolase</keyword>
<dbReference type="InterPro" id="IPR012223">
    <property type="entry name" value="TEII"/>
</dbReference>
<accession>A0A2P8DTL1</accession>
<evidence type="ECO:0000256" key="2">
    <source>
        <dbReference type="ARBA" id="ARBA00022801"/>
    </source>
</evidence>
<dbReference type="GO" id="GO:0016787">
    <property type="term" value="F:hydrolase activity"/>
    <property type="evidence" value="ECO:0007669"/>
    <property type="project" value="UniProtKB-KW"/>
</dbReference>
<evidence type="ECO:0000313" key="4">
    <source>
        <dbReference type="EMBL" id="PSL00539.1"/>
    </source>
</evidence>
<protein>
    <submittedName>
        <fullName evidence="4">Surfactin synthase thioesterase subunit</fullName>
    </submittedName>
</protein>
<dbReference type="GO" id="GO:0008610">
    <property type="term" value="P:lipid biosynthetic process"/>
    <property type="evidence" value="ECO:0007669"/>
    <property type="project" value="TreeGrafter"/>
</dbReference>
<dbReference type="RefSeq" id="WP_106580757.1">
    <property type="nucleotide sequence ID" value="NZ_PYGA01000001.1"/>
</dbReference>
<dbReference type="EMBL" id="PYGA01000001">
    <property type="protein sequence ID" value="PSL00539.1"/>
    <property type="molecule type" value="Genomic_DNA"/>
</dbReference>
<gene>
    <name evidence="4" type="ORF">CLV63_10113</name>
</gene>
<dbReference type="Proteomes" id="UP000240542">
    <property type="component" value="Unassembled WGS sequence"/>
</dbReference>
<name>A0A2P8DTL1_9ACTN</name>
<comment type="caution">
    <text evidence="4">The sequence shown here is derived from an EMBL/GenBank/DDBJ whole genome shotgun (WGS) entry which is preliminary data.</text>
</comment>
<dbReference type="InterPro" id="IPR001031">
    <property type="entry name" value="Thioesterase"/>
</dbReference>
<keyword evidence="5" id="KW-1185">Reference proteome</keyword>
<dbReference type="InterPro" id="IPR020802">
    <property type="entry name" value="TesA-like"/>
</dbReference>
<organism evidence="4 5">
    <name type="scientific">Murinocardiopsis flavida</name>
    <dbReference type="NCBI Taxonomy" id="645275"/>
    <lineage>
        <taxon>Bacteria</taxon>
        <taxon>Bacillati</taxon>
        <taxon>Actinomycetota</taxon>
        <taxon>Actinomycetes</taxon>
        <taxon>Streptosporangiales</taxon>
        <taxon>Nocardiopsidaceae</taxon>
        <taxon>Murinocardiopsis</taxon>
    </lineage>
</organism>
<dbReference type="AlphaFoldDB" id="A0A2P8DTL1"/>
<dbReference type="InterPro" id="IPR029058">
    <property type="entry name" value="AB_hydrolase_fold"/>
</dbReference>
<feature type="domain" description="Thioesterase TesA-like" evidence="3">
    <location>
        <begin position="29"/>
        <end position="250"/>
    </location>
</feature>
<dbReference type="PANTHER" id="PTHR11487:SF0">
    <property type="entry name" value="S-ACYL FATTY ACID SYNTHASE THIOESTERASE, MEDIUM CHAIN"/>
    <property type="match status" value="1"/>
</dbReference>
<reference evidence="4 5" key="1">
    <citation type="submission" date="2018-03" db="EMBL/GenBank/DDBJ databases">
        <title>Genomic Encyclopedia of Archaeal and Bacterial Type Strains, Phase II (KMG-II): from individual species to whole genera.</title>
        <authorList>
            <person name="Goeker M."/>
        </authorList>
    </citation>
    <scope>NUCLEOTIDE SEQUENCE [LARGE SCALE GENOMIC DNA]</scope>
    <source>
        <strain evidence="4 5">DSM 45312</strain>
    </source>
</reference>
<dbReference type="Pfam" id="PF00975">
    <property type="entry name" value="Thioesterase"/>
    <property type="match status" value="1"/>
</dbReference>
<comment type="similarity">
    <text evidence="1">Belongs to the thioesterase family.</text>
</comment>
<evidence type="ECO:0000256" key="1">
    <source>
        <dbReference type="ARBA" id="ARBA00007169"/>
    </source>
</evidence>
<dbReference type="OrthoDB" id="8480037at2"/>
<proteinExistence type="inferred from homology"/>
<evidence type="ECO:0000313" key="5">
    <source>
        <dbReference type="Proteomes" id="UP000240542"/>
    </source>
</evidence>
<evidence type="ECO:0000259" key="3">
    <source>
        <dbReference type="SMART" id="SM00824"/>
    </source>
</evidence>
<sequence length="258" mass="28484">MPVNDEPGTDPRRWLHTFVPAPDAPVRVVFLPHAGGSASFYFPLCKALAGSAEAVAVQYPGRQERRSEPCVDDLHRMADLLVPVLDEGMDRPTVLFGHSMGAIVAFEAALRLEARGARPAAVFVSARRAPSQYRAENLYLQGDARLLDEVRRLNGTDSAFLEDEELVQLILPTLRADYRAIGTYRYRPGPPLAAPVSVLVGDDDPRMSAGDAPQWERHTSAGIDVHTFRGGHFYLTTHVDQVARLVARRLREIAPAER</sequence>
<dbReference type="SUPFAM" id="SSF53474">
    <property type="entry name" value="alpha/beta-Hydrolases"/>
    <property type="match status" value="1"/>
</dbReference>
<dbReference type="Gene3D" id="3.40.50.1820">
    <property type="entry name" value="alpha/beta hydrolase"/>
    <property type="match status" value="1"/>
</dbReference>